<dbReference type="SMART" id="SM00692">
    <property type="entry name" value="DM3"/>
    <property type="match status" value="1"/>
</dbReference>
<keyword evidence="5 6" id="KW-0238">DNA-binding</keyword>
<evidence type="ECO:0000313" key="9">
    <source>
        <dbReference type="RefSeq" id="XP_065675862.1"/>
    </source>
</evidence>
<dbReference type="InterPro" id="IPR006612">
    <property type="entry name" value="THAP_Znf"/>
</dbReference>
<evidence type="ECO:0000256" key="1">
    <source>
        <dbReference type="ARBA" id="ARBA00001968"/>
    </source>
</evidence>
<dbReference type="GeneID" id="136092071"/>
<name>A0ABM4DMR9_HYDVU</name>
<proteinExistence type="predicted"/>
<dbReference type="PROSITE" id="PS50950">
    <property type="entry name" value="ZF_THAP"/>
    <property type="match status" value="1"/>
</dbReference>
<organism evidence="8 9">
    <name type="scientific">Hydra vulgaris</name>
    <name type="common">Hydra</name>
    <name type="synonym">Hydra attenuata</name>
    <dbReference type="NCBI Taxonomy" id="6087"/>
    <lineage>
        <taxon>Eukaryota</taxon>
        <taxon>Metazoa</taxon>
        <taxon>Cnidaria</taxon>
        <taxon>Hydrozoa</taxon>
        <taxon>Hydroidolina</taxon>
        <taxon>Anthoathecata</taxon>
        <taxon>Aplanulata</taxon>
        <taxon>Hydridae</taxon>
        <taxon>Hydra</taxon>
    </lineage>
</organism>
<evidence type="ECO:0000256" key="4">
    <source>
        <dbReference type="ARBA" id="ARBA00022833"/>
    </source>
</evidence>
<evidence type="ECO:0000256" key="2">
    <source>
        <dbReference type="ARBA" id="ARBA00022723"/>
    </source>
</evidence>
<dbReference type="SUPFAM" id="SSF57716">
    <property type="entry name" value="Glucocorticoid receptor-like (DNA-binding domain)"/>
    <property type="match status" value="1"/>
</dbReference>
<evidence type="ECO:0000313" key="8">
    <source>
        <dbReference type="Proteomes" id="UP001652625"/>
    </source>
</evidence>
<sequence>MDVSLGVAEEEVYIGSTKTRPKQLESGGRGQFCCVPMCKNARYDKHKNKTNIGLFTFPKNNPQLLKKWISVFNNIRRQGGVDNFNVEKKYTLVCEFHFNISDIILKPCSGRKTLHQDAIPSIFVFKENIIKKERKTLKKRLSCNILTEALESETCNSIENDINFHIDLPKEVVVCENCQTLKDQVLKKTKNNNKNIESMQKKGPKPKLSALDQFFMILVYFKNGFALSHIGWLFKLPKTTISRQIISWINYLYFTLGRIPIWPSREQIDLTMPECFKRSYPKTRCIIDCTELFCQIPSSLNIQSSMYSSYKSHVTYKGLLGISPSGAIIFVNQLYPGSVSDKEIVRRSRFLNKNLWDKDDSVIADRGFTIEEKLANTNVSLNIPSFLEGRNQFTLAEVKESQTIASVRIHIERAIQRIKRYKIIRNEISLSLHGSVNQIWTIICLLTNF</sequence>
<dbReference type="PANTHER" id="PTHR23080">
    <property type="entry name" value="THAP DOMAIN PROTEIN"/>
    <property type="match status" value="1"/>
</dbReference>
<gene>
    <name evidence="9" type="primary">LOC136092071</name>
</gene>
<dbReference type="Proteomes" id="UP001652625">
    <property type="component" value="Chromosome 15"/>
</dbReference>
<keyword evidence="2" id="KW-0479">Metal-binding</keyword>
<dbReference type="RefSeq" id="XP_065675862.1">
    <property type="nucleotide sequence ID" value="XM_065819790.1"/>
</dbReference>
<evidence type="ECO:0000259" key="7">
    <source>
        <dbReference type="PROSITE" id="PS50950"/>
    </source>
</evidence>
<dbReference type="InterPro" id="IPR027805">
    <property type="entry name" value="Transposase_HTH_dom"/>
</dbReference>
<dbReference type="PANTHER" id="PTHR23080:SF133">
    <property type="entry name" value="SI:CH211-262I1.5-RELATED"/>
    <property type="match status" value="1"/>
</dbReference>
<dbReference type="Pfam" id="PF13613">
    <property type="entry name" value="HTH_Tnp_4"/>
    <property type="match status" value="1"/>
</dbReference>
<reference evidence="9" key="1">
    <citation type="submission" date="2025-08" db="UniProtKB">
        <authorList>
            <consortium name="RefSeq"/>
        </authorList>
    </citation>
    <scope>IDENTIFICATION</scope>
</reference>
<keyword evidence="4" id="KW-0862">Zinc</keyword>
<keyword evidence="8" id="KW-1185">Reference proteome</keyword>
<protein>
    <submittedName>
        <fullName evidence="9">Uncharacterized protein LOC136092071</fullName>
    </submittedName>
</protein>
<evidence type="ECO:0000256" key="3">
    <source>
        <dbReference type="ARBA" id="ARBA00022771"/>
    </source>
</evidence>
<evidence type="ECO:0000256" key="6">
    <source>
        <dbReference type="PROSITE-ProRule" id="PRU00309"/>
    </source>
</evidence>
<feature type="domain" description="THAP-type" evidence="7">
    <location>
        <begin position="29"/>
        <end position="123"/>
    </location>
</feature>
<dbReference type="SMART" id="SM00980">
    <property type="entry name" value="THAP"/>
    <property type="match status" value="1"/>
</dbReference>
<dbReference type="InterPro" id="IPR027806">
    <property type="entry name" value="HARBI1_dom"/>
</dbReference>
<keyword evidence="3 6" id="KW-0863">Zinc-finger</keyword>
<comment type="cofactor">
    <cofactor evidence="1">
        <name>a divalent metal cation</name>
        <dbReference type="ChEBI" id="CHEBI:60240"/>
    </cofactor>
</comment>
<dbReference type="Pfam" id="PF13359">
    <property type="entry name" value="DDE_Tnp_4"/>
    <property type="match status" value="1"/>
</dbReference>
<accession>A0ABM4DMR9</accession>
<evidence type="ECO:0000256" key="5">
    <source>
        <dbReference type="ARBA" id="ARBA00023125"/>
    </source>
</evidence>
<dbReference type="Pfam" id="PF05485">
    <property type="entry name" value="THAP"/>
    <property type="match status" value="1"/>
</dbReference>